<comment type="caution">
    <text evidence="6">The sequence shown here is derived from an EMBL/GenBank/DDBJ whole genome shotgun (WGS) entry which is preliminary data.</text>
</comment>
<sequence length="205" mass="22834">MISSAKLKLSDQKKADILAAAIEEFRETGFAGARINRIAERAQVSKRTLYKHYQSKEALFYAIIDLTIAEFQAASRIDYEPAQPMADQLQAALENYFAKISSDAYMTLSRILIAEFLKDGEISTAIRERFEGHNKGFADLIAAAVADGKLKPVDPDYAATQLVALVKAFLFWPKFLMGEPLPELAQIAHIIKDSVRMFLGHHGRG</sequence>
<dbReference type="GO" id="GO:0003700">
    <property type="term" value="F:DNA-binding transcription factor activity"/>
    <property type="evidence" value="ECO:0007669"/>
    <property type="project" value="TreeGrafter"/>
</dbReference>
<keyword evidence="2 4" id="KW-0238">DNA-binding</keyword>
<dbReference type="InterPro" id="IPR050109">
    <property type="entry name" value="HTH-type_TetR-like_transc_reg"/>
</dbReference>
<dbReference type="SUPFAM" id="SSF48498">
    <property type="entry name" value="Tetracyclin repressor-like, C-terminal domain"/>
    <property type="match status" value="1"/>
</dbReference>
<accession>A0A8J7U3H5</accession>
<gene>
    <name evidence="6" type="ORF">J3U88_07820</name>
</gene>
<evidence type="ECO:0000256" key="4">
    <source>
        <dbReference type="PROSITE-ProRule" id="PRU00335"/>
    </source>
</evidence>
<keyword evidence="3" id="KW-0804">Transcription</keyword>
<dbReference type="GO" id="GO:0000976">
    <property type="term" value="F:transcription cis-regulatory region binding"/>
    <property type="evidence" value="ECO:0007669"/>
    <property type="project" value="TreeGrafter"/>
</dbReference>
<dbReference type="Pfam" id="PF14246">
    <property type="entry name" value="TetR_C_7"/>
    <property type="match status" value="1"/>
</dbReference>
<evidence type="ECO:0000256" key="3">
    <source>
        <dbReference type="ARBA" id="ARBA00023163"/>
    </source>
</evidence>
<evidence type="ECO:0000313" key="7">
    <source>
        <dbReference type="Proteomes" id="UP000664417"/>
    </source>
</evidence>
<keyword evidence="7" id="KW-1185">Reference proteome</keyword>
<evidence type="ECO:0000313" key="6">
    <source>
        <dbReference type="EMBL" id="MBO1318358.1"/>
    </source>
</evidence>
<feature type="DNA-binding region" description="H-T-H motif" evidence="4">
    <location>
        <begin position="34"/>
        <end position="53"/>
    </location>
</feature>
<protein>
    <submittedName>
        <fullName evidence="6">TetR/AcrR family transcriptional regulator C-terminal domain-containing protein</fullName>
    </submittedName>
</protein>
<dbReference type="AlphaFoldDB" id="A0A8J7U3H5"/>
<dbReference type="PROSITE" id="PS50977">
    <property type="entry name" value="HTH_TETR_2"/>
    <property type="match status" value="1"/>
</dbReference>
<dbReference type="InterPro" id="IPR039536">
    <property type="entry name" value="TetR_C_Proteobacteria"/>
</dbReference>
<dbReference type="PRINTS" id="PR00455">
    <property type="entry name" value="HTHTETR"/>
</dbReference>
<keyword evidence="1" id="KW-0805">Transcription regulation</keyword>
<dbReference type="InterPro" id="IPR036271">
    <property type="entry name" value="Tet_transcr_reg_TetR-rel_C_sf"/>
</dbReference>
<dbReference type="FunFam" id="1.10.10.60:FF:000141">
    <property type="entry name" value="TetR family transcriptional regulator"/>
    <property type="match status" value="1"/>
</dbReference>
<dbReference type="Proteomes" id="UP000664417">
    <property type="component" value="Unassembled WGS sequence"/>
</dbReference>
<reference evidence="6" key="1">
    <citation type="submission" date="2021-03" db="EMBL/GenBank/DDBJ databases">
        <authorList>
            <person name="Wang G."/>
        </authorList>
    </citation>
    <scope>NUCLEOTIDE SEQUENCE</scope>
    <source>
        <strain evidence="6">KCTC 12899</strain>
    </source>
</reference>
<feature type="domain" description="HTH tetR-type" evidence="5">
    <location>
        <begin position="11"/>
        <end position="71"/>
    </location>
</feature>
<evidence type="ECO:0000256" key="2">
    <source>
        <dbReference type="ARBA" id="ARBA00023125"/>
    </source>
</evidence>
<dbReference type="Gene3D" id="1.10.10.60">
    <property type="entry name" value="Homeodomain-like"/>
    <property type="match status" value="1"/>
</dbReference>
<name>A0A8J7U3H5_9BACT</name>
<dbReference type="InterPro" id="IPR009057">
    <property type="entry name" value="Homeodomain-like_sf"/>
</dbReference>
<dbReference type="PANTHER" id="PTHR30055:SF224">
    <property type="entry name" value="TRANSCRIPTIONAL REGULATOR TETR FAMILY"/>
    <property type="match status" value="1"/>
</dbReference>
<evidence type="ECO:0000259" key="5">
    <source>
        <dbReference type="PROSITE" id="PS50977"/>
    </source>
</evidence>
<dbReference type="RefSeq" id="WP_207858079.1">
    <property type="nucleotide sequence ID" value="NZ_JAFREP010000005.1"/>
</dbReference>
<dbReference type="SUPFAM" id="SSF46689">
    <property type="entry name" value="Homeodomain-like"/>
    <property type="match status" value="1"/>
</dbReference>
<proteinExistence type="predicted"/>
<evidence type="ECO:0000256" key="1">
    <source>
        <dbReference type="ARBA" id="ARBA00023015"/>
    </source>
</evidence>
<dbReference type="InterPro" id="IPR001647">
    <property type="entry name" value="HTH_TetR"/>
</dbReference>
<dbReference type="PANTHER" id="PTHR30055">
    <property type="entry name" value="HTH-TYPE TRANSCRIPTIONAL REGULATOR RUTR"/>
    <property type="match status" value="1"/>
</dbReference>
<organism evidence="6 7">
    <name type="scientific">Acanthopleuribacter pedis</name>
    <dbReference type="NCBI Taxonomy" id="442870"/>
    <lineage>
        <taxon>Bacteria</taxon>
        <taxon>Pseudomonadati</taxon>
        <taxon>Acidobacteriota</taxon>
        <taxon>Holophagae</taxon>
        <taxon>Acanthopleuribacterales</taxon>
        <taxon>Acanthopleuribacteraceae</taxon>
        <taxon>Acanthopleuribacter</taxon>
    </lineage>
</organism>
<dbReference type="Gene3D" id="1.10.357.10">
    <property type="entry name" value="Tetracycline Repressor, domain 2"/>
    <property type="match status" value="1"/>
</dbReference>
<dbReference type="Pfam" id="PF00440">
    <property type="entry name" value="TetR_N"/>
    <property type="match status" value="1"/>
</dbReference>
<dbReference type="EMBL" id="JAFREP010000005">
    <property type="protein sequence ID" value="MBO1318358.1"/>
    <property type="molecule type" value="Genomic_DNA"/>
</dbReference>